<keyword evidence="3 11" id="KW-0813">Transport</keyword>
<evidence type="ECO:0000256" key="1">
    <source>
        <dbReference type="ARBA" id="ARBA00004651"/>
    </source>
</evidence>
<comment type="subcellular location">
    <subcellularLocation>
        <location evidence="1 11">Cell membrane</location>
        <topology evidence="1 11">Multi-pass membrane protein</topology>
    </subcellularLocation>
</comment>
<dbReference type="FunFam" id="1.20.1280.290:FF:000002">
    <property type="entry name" value="Bidirectional sugar transporter SWEET"/>
    <property type="match status" value="1"/>
</dbReference>
<keyword evidence="13" id="KW-1185">Reference proteome</keyword>
<keyword evidence="9 11" id="KW-0472">Membrane</keyword>
<dbReference type="PANTHER" id="PTHR10791">
    <property type="entry name" value="RAG1-ACTIVATING PROTEIN 1"/>
    <property type="match status" value="1"/>
</dbReference>
<evidence type="ECO:0000256" key="11">
    <source>
        <dbReference type="RuleBase" id="RU910715"/>
    </source>
</evidence>
<feature type="transmembrane region" description="Helical" evidence="11">
    <location>
        <begin position="283"/>
        <end position="306"/>
    </location>
</feature>
<reference evidence="12 13" key="1">
    <citation type="submission" date="2020-08" db="EMBL/GenBank/DDBJ databases">
        <title>Plant Genome Project.</title>
        <authorList>
            <person name="Zhang R.-G."/>
        </authorList>
    </citation>
    <scope>NUCLEOTIDE SEQUENCE [LARGE SCALE GENOMIC DNA]</scope>
    <source>
        <tissue evidence="12">Rhizome</tissue>
    </source>
</reference>
<feature type="transmembrane region" description="Helical" evidence="11">
    <location>
        <begin position="257"/>
        <end position="277"/>
    </location>
</feature>
<dbReference type="PANTHER" id="PTHR10791:SF57">
    <property type="entry name" value="BIDIRECTIONAL SUGAR TRANSPORTER SWEET2A"/>
    <property type="match status" value="1"/>
</dbReference>
<dbReference type="InterPro" id="IPR047664">
    <property type="entry name" value="SWEET"/>
</dbReference>
<comment type="caution">
    <text evidence="12">The sequence shown here is derived from an EMBL/GenBank/DDBJ whole genome shotgun (WGS) entry which is preliminary data.</text>
</comment>
<gene>
    <name evidence="12" type="ORF">ZIOFF_048610</name>
</gene>
<dbReference type="FunFam" id="1.20.1280.290:FF:000001">
    <property type="entry name" value="Bidirectional sugar transporter SWEET"/>
    <property type="match status" value="1"/>
</dbReference>
<dbReference type="Pfam" id="PF03083">
    <property type="entry name" value="MtN3_slv"/>
    <property type="match status" value="2"/>
</dbReference>
<dbReference type="GO" id="GO:0051119">
    <property type="term" value="F:sugar transmembrane transporter activity"/>
    <property type="evidence" value="ECO:0007669"/>
    <property type="project" value="InterPro"/>
</dbReference>
<dbReference type="Proteomes" id="UP000734854">
    <property type="component" value="Unassembled WGS sequence"/>
</dbReference>
<evidence type="ECO:0000256" key="9">
    <source>
        <dbReference type="ARBA" id="ARBA00023136"/>
    </source>
</evidence>
<sequence length="322" mass="35514">MDSEKSSGPGDAKIDGCLLVCIRILPADYTSFSLKIGSCRATLEFQNLLPLDNTERCELFLPLWFAAAVRNRRRRATRKALMNSSEFAAAASFPASFYGTCTYAAGIAGNVFAFVLFVSPMPTFRRIVRNKSTEQFSGLPYIYSLLNCLICMWYGLPCVSYGVILVATVNSIGAVFQLVYVVLFILHVDGSKKLRMSALLLGVFGVFALIAYVSLELLDHPTRQAFVGYLSVASLISMFASPLLIINLVIKTKSVEFMPFYLSLATFLMSISFFVYGMLLHDFFIYIPNGIGTVLGIVQLSLYAYYSRKSVAASGLPLLASY</sequence>
<evidence type="ECO:0000256" key="5">
    <source>
        <dbReference type="ARBA" id="ARBA00022597"/>
    </source>
</evidence>
<dbReference type="EMBL" id="JACMSC010000013">
    <property type="protein sequence ID" value="KAG6493618.1"/>
    <property type="molecule type" value="Genomic_DNA"/>
</dbReference>
<organism evidence="12 13">
    <name type="scientific">Zingiber officinale</name>
    <name type="common">Ginger</name>
    <name type="synonym">Amomum zingiber</name>
    <dbReference type="NCBI Taxonomy" id="94328"/>
    <lineage>
        <taxon>Eukaryota</taxon>
        <taxon>Viridiplantae</taxon>
        <taxon>Streptophyta</taxon>
        <taxon>Embryophyta</taxon>
        <taxon>Tracheophyta</taxon>
        <taxon>Spermatophyta</taxon>
        <taxon>Magnoliopsida</taxon>
        <taxon>Liliopsida</taxon>
        <taxon>Zingiberales</taxon>
        <taxon>Zingiberaceae</taxon>
        <taxon>Zingiber</taxon>
    </lineage>
</organism>
<feature type="transmembrane region" description="Helical" evidence="11">
    <location>
        <begin position="198"/>
        <end position="215"/>
    </location>
</feature>
<evidence type="ECO:0000256" key="6">
    <source>
        <dbReference type="ARBA" id="ARBA00022692"/>
    </source>
</evidence>
<dbReference type="AlphaFoldDB" id="A0A8J5FPY6"/>
<keyword evidence="7" id="KW-0677">Repeat</keyword>
<proteinExistence type="inferred from homology"/>
<feature type="transmembrane region" description="Helical" evidence="11">
    <location>
        <begin position="162"/>
        <end position="186"/>
    </location>
</feature>
<evidence type="ECO:0000313" key="13">
    <source>
        <dbReference type="Proteomes" id="UP000734854"/>
    </source>
</evidence>
<evidence type="ECO:0000256" key="7">
    <source>
        <dbReference type="ARBA" id="ARBA00022737"/>
    </source>
</evidence>
<accession>A0A8J5FPY6</accession>
<dbReference type="InterPro" id="IPR004316">
    <property type="entry name" value="SWEET_rpt"/>
</dbReference>
<keyword evidence="6 11" id="KW-0812">Transmembrane</keyword>
<feature type="transmembrane region" description="Helical" evidence="11">
    <location>
        <begin position="227"/>
        <end position="250"/>
    </location>
</feature>
<keyword evidence="8 11" id="KW-1133">Transmembrane helix</keyword>
<comment type="function">
    <text evidence="11">Mediates both low-affinity uptake and efflux of sugar across the membrane.</text>
</comment>
<evidence type="ECO:0000256" key="3">
    <source>
        <dbReference type="ARBA" id="ARBA00022448"/>
    </source>
</evidence>
<comment type="subunit">
    <text evidence="10">Forms homooligomers and/or heterooligomers.</text>
</comment>
<evidence type="ECO:0000313" key="12">
    <source>
        <dbReference type="EMBL" id="KAG6493618.1"/>
    </source>
</evidence>
<evidence type="ECO:0000256" key="4">
    <source>
        <dbReference type="ARBA" id="ARBA00022475"/>
    </source>
</evidence>
<dbReference type="OrthoDB" id="409725at2759"/>
<comment type="similarity">
    <text evidence="2 11">Belongs to the SWEET sugar transporter family.</text>
</comment>
<evidence type="ECO:0000256" key="10">
    <source>
        <dbReference type="ARBA" id="ARBA00038715"/>
    </source>
</evidence>
<name>A0A8J5FPY6_ZINOF</name>
<keyword evidence="5 11" id="KW-0762">Sugar transport</keyword>
<protein>
    <recommendedName>
        <fullName evidence="11">Bidirectional sugar transporter SWEET</fullName>
    </recommendedName>
</protein>
<evidence type="ECO:0000256" key="8">
    <source>
        <dbReference type="ARBA" id="ARBA00022989"/>
    </source>
</evidence>
<feature type="transmembrane region" description="Helical" evidence="11">
    <location>
        <begin position="103"/>
        <end position="124"/>
    </location>
</feature>
<dbReference type="GO" id="GO:0005886">
    <property type="term" value="C:plasma membrane"/>
    <property type="evidence" value="ECO:0007669"/>
    <property type="project" value="UniProtKB-SubCell"/>
</dbReference>
<evidence type="ECO:0000256" key="2">
    <source>
        <dbReference type="ARBA" id="ARBA00007809"/>
    </source>
</evidence>
<keyword evidence="4" id="KW-1003">Cell membrane</keyword>
<feature type="transmembrane region" description="Helical" evidence="11">
    <location>
        <begin position="136"/>
        <end position="156"/>
    </location>
</feature>